<dbReference type="Gene3D" id="1.20.910.10">
    <property type="entry name" value="Heme oxygenase-like"/>
    <property type="match status" value="1"/>
</dbReference>
<organism evidence="2 3">
    <name type="scientific">Methylobacterium planeticum</name>
    <dbReference type="NCBI Taxonomy" id="2615211"/>
    <lineage>
        <taxon>Bacteria</taxon>
        <taxon>Pseudomonadati</taxon>
        <taxon>Pseudomonadota</taxon>
        <taxon>Alphaproteobacteria</taxon>
        <taxon>Hyphomicrobiales</taxon>
        <taxon>Methylobacteriaceae</taxon>
        <taxon>Methylobacterium</taxon>
    </lineage>
</organism>
<reference evidence="2 3" key="1">
    <citation type="submission" date="2019-09" db="EMBL/GenBank/DDBJ databases">
        <title>YIM 132548 draft genome.</title>
        <authorList>
            <person name="Jiang L."/>
        </authorList>
    </citation>
    <scope>NUCLEOTIDE SEQUENCE [LARGE SCALE GENOMIC DNA]</scope>
    <source>
        <strain evidence="2 3">YIM 132548</strain>
    </source>
</reference>
<dbReference type="Proteomes" id="UP000441523">
    <property type="component" value="Unassembled WGS sequence"/>
</dbReference>
<dbReference type="EMBL" id="VZZJ01000006">
    <property type="protein sequence ID" value="KAB1074095.1"/>
    <property type="molecule type" value="Genomic_DNA"/>
</dbReference>
<dbReference type="PANTHER" id="PTHR43198:SF2">
    <property type="entry name" value="SI:CH1073-67J19.1-RELATED"/>
    <property type="match status" value="1"/>
</dbReference>
<evidence type="ECO:0000313" key="3">
    <source>
        <dbReference type="Proteomes" id="UP000441523"/>
    </source>
</evidence>
<accession>A0A6N6MUA5</accession>
<sequence>MRFSDEAWARNAVAYEAIRTMPFNTDLAAGTLSRERFRHYIVQDAHYLIGFGRALSLAAAKAPEPDRIVQFARGAETAIVVERALHGSFLRDYGIGPETFAATPLSPPCDHYVSYLLATAYAEPYEVVLGALLPCFWIYAEVGRDIHARAKAGNPYQAWIDTYAGEDFADAVAAMIDATDMAALGASPALRARMHRAYSHATRLEWMFWDGAYRDAVWPL</sequence>
<dbReference type="SUPFAM" id="SSF48613">
    <property type="entry name" value="Heme oxygenase-like"/>
    <property type="match status" value="1"/>
</dbReference>
<proteinExistence type="predicted"/>
<evidence type="ECO:0000313" key="2">
    <source>
        <dbReference type="EMBL" id="KAB1074095.1"/>
    </source>
</evidence>
<dbReference type="Pfam" id="PF03070">
    <property type="entry name" value="TENA_THI-4"/>
    <property type="match status" value="1"/>
</dbReference>
<comment type="caution">
    <text evidence="2">The sequence shown here is derived from an EMBL/GenBank/DDBJ whole genome shotgun (WGS) entry which is preliminary data.</text>
</comment>
<feature type="domain" description="Thiaminase-2/PQQC" evidence="1">
    <location>
        <begin position="22"/>
        <end position="214"/>
    </location>
</feature>
<dbReference type="InterPro" id="IPR016084">
    <property type="entry name" value="Haem_Oase-like_multi-hlx"/>
</dbReference>
<dbReference type="InterPro" id="IPR004305">
    <property type="entry name" value="Thiaminase-2/PQQC"/>
</dbReference>
<gene>
    <name evidence="2" type="ORF">F6X51_09475</name>
</gene>
<name>A0A6N6MUA5_9HYPH</name>
<protein>
    <submittedName>
        <fullName evidence="2">Thiaminase II</fullName>
    </submittedName>
</protein>
<dbReference type="AlphaFoldDB" id="A0A6N6MUA5"/>
<evidence type="ECO:0000259" key="1">
    <source>
        <dbReference type="Pfam" id="PF03070"/>
    </source>
</evidence>
<dbReference type="GO" id="GO:0005829">
    <property type="term" value="C:cytosol"/>
    <property type="evidence" value="ECO:0007669"/>
    <property type="project" value="TreeGrafter"/>
</dbReference>
<dbReference type="CDD" id="cd19365">
    <property type="entry name" value="TenA_C-like"/>
    <property type="match status" value="1"/>
</dbReference>
<dbReference type="InterPro" id="IPR050967">
    <property type="entry name" value="Thiamine_Salvage_TenA"/>
</dbReference>
<dbReference type="PANTHER" id="PTHR43198">
    <property type="entry name" value="BIFUNCTIONAL TH2 PROTEIN"/>
    <property type="match status" value="1"/>
</dbReference>
<keyword evidence="3" id="KW-1185">Reference proteome</keyword>